<evidence type="ECO:0000313" key="3">
    <source>
        <dbReference type="Proteomes" id="UP001447842"/>
    </source>
</evidence>
<evidence type="ECO:0008006" key="4">
    <source>
        <dbReference type="Google" id="ProtNLM"/>
    </source>
</evidence>
<evidence type="ECO:0000256" key="1">
    <source>
        <dbReference type="SAM" id="SignalP"/>
    </source>
</evidence>
<dbReference type="Proteomes" id="UP001447842">
    <property type="component" value="Chromosome"/>
</dbReference>
<accession>A0ABZ3H906</accession>
<gene>
    <name evidence="2" type="ORF">WCY31_10475</name>
</gene>
<dbReference type="PROSITE" id="PS51257">
    <property type="entry name" value="PROKAR_LIPOPROTEIN"/>
    <property type="match status" value="1"/>
</dbReference>
<dbReference type="EMBL" id="CP147920">
    <property type="protein sequence ID" value="XAU14664.1"/>
    <property type="molecule type" value="Genomic_DNA"/>
</dbReference>
<name>A0ABZ3H906_9BACT</name>
<feature type="signal peptide" evidence="1">
    <location>
        <begin position="1"/>
        <end position="20"/>
    </location>
</feature>
<dbReference type="RefSeq" id="WP_345972333.1">
    <property type="nucleotide sequence ID" value="NZ_CP147920.1"/>
</dbReference>
<organism evidence="2 3">
    <name type="scientific">Sulfurimonas diazotrophicus</name>
    <dbReference type="NCBI Taxonomy" id="3131939"/>
    <lineage>
        <taxon>Bacteria</taxon>
        <taxon>Pseudomonadati</taxon>
        <taxon>Campylobacterota</taxon>
        <taxon>Epsilonproteobacteria</taxon>
        <taxon>Campylobacterales</taxon>
        <taxon>Sulfurimonadaceae</taxon>
        <taxon>Sulfurimonas</taxon>
    </lineage>
</organism>
<reference evidence="2 3" key="1">
    <citation type="submission" date="2024-03" db="EMBL/GenBank/DDBJ databases">
        <title>Sulfurimonas sp. HSL3-1.</title>
        <authorList>
            <person name="Wang S."/>
        </authorList>
    </citation>
    <scope>NUCLEOTIDE SEQUENCE [LARGE SCALE GENOMIC DNA]</scope>
    <source>
        <strain evidence="2 3">HSL3-1</strain>
    </source>
</reference>
<keyword evidence="3" id="KW-1185">Reference proteome</keyword>
<feature type="chain" id="PRO_5046803293" description="LPP20 lipoprotein" evidence="1">
    <location>
        <begin position="21"/>
        <end position="314"/>
    </location>
</feature>
<sequence>MRLDLLFLLTVTLLFSGCLTPTTPEVPAWVEHPPPPTATTLYGVSVAESKEAAYVSALGSIASTMLKGAEPLLEQRVRDVNERSQASAAMRTVLQEIDYPGVAVKEEAEMGEDHAVLITMPRSIFAAQIDARLKVHRQTIEAHLPPEDAPLFTQLGRLGAAHEEKPMLLAEVLLLETADPAADTKPYYAFAEKTDAAYNALKFGVALSVISDAEAIVYVDTVEQALRSEGMTPTGNRIGLLLLHADSQQERRNGLFNVTMRVRLESVAKGERIAQNEFFLEAVSPQSFSDAKRRTAEALKTRLRERGLFRTLGF</sequence>
<evidence type="ECO:0000313" key="2">
    <source>
        <dbReference type="EMBL" id="XAU14664.1"/>
    </source>
</evidence>
<protein>
    <recommendedName>
        <fullName evidence="4">LPP20 lipoprotein</fullName>
    </recommendedName>
</protein>
<keyword evidence="1" id="KW-0732">Signal</keyword>
<proteinExistence type="predicted"/>